<feature type="domain" description="Zinc knuckle CX2CX4HX4C" evidence="2">
    <location>
        <begin position="147"/>
        <end position="185"/>
    </location>
</feature>
<dbReference type="InterPro" id="IPR040256">
    <property type="entry name" value="At4g02000-like"/>
</dbReference>
<dbReference type="PANTHER" id="PTHR31286">
    <property type="entry name" value="GLYCINE-RICH CELL WALL STRUCTURAL PROTEIN 1.8-LIKE"/>
    <property type="match status" value="1"/>
</dbReference>
<dbReference type="EMBL" id="JACGWJ010000015">
    <property type="protein sequence ID" value="KAL0367379.1"/>
    <property type="molecule type" value="Genomic_DNA"/>
</dbReference>
<evidence type="ECO:0000259" key="2">
    <source>
        <dbReference type="Pfam" id="PF14392"/>
    </source>
</evidence>
<feature type="compositionally biased region" description="Polar residues" evidence="1">
    <location>
        <begin position="214"/>
        <end position="231"/>
    </location>
</feature>
<reference evidence="3" key="2">
    <citation type="journal article" date="2024" name="Plant">
        <title>Genomic evolution and insights into agronomic trait innovations of Sesamum species.</title>
        <authorList>
            <person name="Miao H."/>
            <person name="Wang L."/>
            <person name="Qu L."/>
            <person name="Liu H."/>
            <person name="Sun Y."/>
            <person name="Le M."/>
            <person name="Wang Q."/>
            <person name="Wei S."/>
            <person name="Zheng Y."/>
            <person name="Lin W."/>
            <person name="Duan Y."/>
            <person name="Cao H."/>
            <person name="Xiong S."/>
            <person name="Wang X."/>
            <person name="Wei L."/>
            <person name="Li C."/>
            <person name="Ma Q."/>
            <person name="Ju M."/>
            <person name="Zhao R."/>
            <person name="Li G."/>
            <person name="Mu C."/>
            <person name="Tian Q."/>
            <person name="Mei H."/>
            <person name="Zhang T."/>
            <person name="Gao T."/>
            <person name="Zhang H."/>
        </authorList>
    </citation>
    <scope>NUCLEOTIDE SEQUENCE</scope>
    <source>
        <strain evidence="3">G02</strain>
    </source>
</reference>
<accession>A0AAW2QHK0</accession>
<feature type="region of interest" description="Disordered" evidence="1">
    <location>
        <begin position="214"/>
        <end position="235"/>
    </location>
</feature>
<feature type="region of interest" description="Disordered" evidence="1">
    <location>
        <begin position="358"/>
        <end position="378"/>
    </location>
</feature>
<protein>
    <recommendedName>
        <fullName evidence="2">Zinc knuckle CX2CX4HX4C domain-containing protein</fullName>
    </recommendedName>
</protein>
<proteinExistence type="predicted"/>
<organism evidence="3">
    <name type="scientific">Sesamum radiatum</name>
    <name type="common">Black benniseed</name>
    <dbReference type="NCBI Taxonomy" id="300843"/>
    <lineage>
        <taxon>Eukaryota</taxon>
        <taxon>Viridiplantae</taxon>
        <taxon>Streptophyta</taxon>
        <taxon>Embryophyta</taxon>
        <taxon>Tracheophyta</taxon>
        <taxon>Spermatophyta</taxon>
        <taxon>Magnoliopsida</taxon>
        <taxon>eudicotyledons</taxon>
        <taxon>Gunneridae</taxon>
        <taxon>Pentapetalae</taxon>
        <taxon>asterids</taxon>
        <taxon>lamiids</taxon>
        <taxon>Lamiales</taxon>
        <taxon>Pedaliaceae</taxon>
        <taxon>Sesamum</taxon>
    </lineage>
</organism>
<reference evidence="3" key="1">
    <citation type="submission" date="2020-06" db="EMBL/GenBank/DDBJ databases">
        <authorList>
            <person name="Li T."/>
            <person name="Hu X."/>
            <person name="Zhang T."/>
            <person name="Song X."/>
            <person name="Zhang H."/>
            <person name="Dai N."/>
            <person name="Sheng W."/>
            <person name="Hou X."/>
            <person name="Wei L."/>
        </authorList>
    </citation>
    <scope>NUCLEOTIDE SEQUENCE</scope>
    <source>
        <strain evidence="3">G02</strain>
        <tissue evidence="3">Leaf</tissue>
    </source>
</reference>
<dbReference type="PANTHER" id="PTHR31286:SF167">
    <property type="entry name" value="OS09G0268800 PROTEIN"/>
    <property type="match status" value="1"/>
</dbReference>
<evidence type="ECO:0000256" key="1">
    <source>
        <dbReference type="SAM" id="MobiDB-lite"/>
    </source>
</evidence>
<dbReference type="AlphaFoldDB" id="A0AAW2QHK0"/>
<sequence>MGGVQFDASKLRQALQLGEGVVDELVVPDGLWRLDSTDYHLCLVGRLLSRKESGIEGCPTSFEKNILVSSFISNDENPMNVDLSCCDFFIHVHDLPLSKMNLGVATSIGNKIGRFKDMEMDSAGMAWGATLRIRAAINMIMLLLRALKIKTTMGEEHLVTFMYERLPNFCYLCERLGHINKHCLKRFKEGFLDPGTNTPYGPWLRAPNPNRYQSKSGIHISTSKQSNSGPSKGSRCKGPTIFGVFRGSAHEGGYGRNQGASIDSERVGESNSHMVRKSHSLPQLGGTDSKRALPILGSGKGAIEVDKDSLSYPATVEPEAALNLVQERVTSNVQNQLVLSEENLVNIPLVLIAKGGGRRGSARRGKRGHKMVSTASRKKERGITIIEPKAEVGYTTKKHMQLLDEESDLVLAETALQSCRELWKSLLGTVRVWGPLGQFDPS</sequence>
<dbReference type="InterPro" id="IPR025836">
    <property type="entry name" value="Zn_knuckle_CX2CX4HX4C"/>
</dbReference>
<gene>
    <name evidence="3" type="ORF">Sradi_3628000</name>
</gene>
<evidence type="ECO:0000313" key="3">
    <source>
        <dbReference type="EMBL" id="KAL0367379.1"/>
    </source>
</evidence>
<comment type="caution">
    <text evidence="3">The sequence shown here is derived from an EMBL/GenBank/DDBJ whole genome shotgun (WGS) entry which is preliminary data.</text>
</comment>
<name>A0AAW2QHK0_SESRA</name>
<dbReference type="Pfam" id="PF14392">
    <property type="entry name" value="zf-CCHC_4"/>
    <property type="match status" value="1"/>
</dbReference>